<sequence length="800" mass="90601">MLERLKNPLIFYFLIRLRLIGDDFYFDLYRVFEASMVMDPRFSEFSDSANGFNFDDATILPSFDKSQNLTDVFKIQDDSFDISFMDVLSLPTSPDFGTSFTSSSSVSSELNSPDDHDSDPVLKFLNQILLEENIEEKPSMFHDPLALQATEKSLYEVLGEKYPPSPYHPPSISIDQNVESPGDYFGSSSDTTNSGSSGGTSIDPHRIVDPGDYILSMRQSHSLEYPFQSNLQTISQWSFGTVNSFSDDAKSQWDSSASPDLVPNIFSDRESILQFKKGMEEASKFLPSGNQLIIDLDRYNLPLETREAAPEVVVKMEKDKRDYSPDGSRGRKHHHPGNSDLEEERSSKQSAVYVEEAELSEVFDKVLLFNDEIGVHASCNSDTDKEVESLNGPVKSLQQNGQPHGSSGGKTRGKKQGNKIEAVDLRTLLINCAQSVAADDRRTAYEQLKQIRHHSSPSGDAYQRLAYIFANGLEARLAGTGTQRYAALASNKRISAAEKLKAYQLYFSACPFKKISMFFANKMIFDMASSASTLHIVDFGISYGFQWPMVIQHLPTRPGGPPKLRITGIELPQPGFRPSELLEETGRRLAKYCERFNVPFEYHAIATQNWETIKVEDLKIRSGEMLAVNCMFRFGNLLDETVDVDSPRDAVLKLIRQMNPDIFIHALTSGSYSAPFFVTRFREALFHYSSLFDMFETNISRDNQLRMDFEQEFYGREAMNVIACEGAERVERPETYKQWQVRTMRAGFKPLPLDQHLLKKLRGKVQAGYHQDFVFDEDSYWMLQGWKGRISCASSCWVPA</sequence>
<dbReference type="EMBL" id="CAUOFW020001192">
    <property type="protein sequence ID" value="CAK9142033.1"/>
    <property type="molecule type" value="Genomic_DNA"/>
</dbReference>
<feature type="region of interest" description="Leucine repeat II (LRII)" evidence="3">
    <location>
        <begin position="584"/>
        <end position="616"/>
    </location>
</feature>
<dbReference type="AlphaFoldDB" id="A0ABC8RH76"/>
<comment type="caution">
    <text evidence="5">The sequence shown here is derived from an EMBL/GenBank/DDBJ whole genome shotgun (WGS) entry which is preliminary data.</text>
</comment>
<evidence type="ECO:0000256" key="3">
    <source>
        <dbReference type="PROSITE-ProRule" id="PRU01191"/>
    </source>
</evidence>
<keyword evidence="1" id="KW-0805">Transcription regulation</keyword>
<evidence type="ECO:0000313" key="5">
    <source>
        <dbReference type="EMBL" id="CAK9142033.1"/>
    </source>
</evidence>
<comment type="similarity">
    <text evidence="3">Belongs to the GRAS family.</text>
</comment>
<comment type="caution">
    <text evidence="3">Lacks conserved residue(s) required for the propagation of feature annotation.</text>
</comment>
<proteinExistence type="inferred from homology"/>
<accession>A0ABC8RH76</accession>
<name>A0ABC8RH76_9AQUA</name>
<feature type="short sequence motif" description="VHIID" evidence="3">
    <location>
        <begin position="534"/>
        <end position="538"/>
    </location>
</feature>
<feature type="region of interest" description="SAW" evidence="3">
    <location>
        <begin position="723"/>
        <end position="798"/>
    </location>
</feature>
<evidence type="ECO:0000256" key="4">
    <source>
        <dbReference type="SAM" id="MobiDB-lite"/>
    </source>
</evidence>
<keyword evidence="2" id="KW-0804">Transcription</keyword>
<keyword evidence="6" id="KW-1185">Reference proteome</keyword>
<evidence type="ECO:0008006" key="7">
    <source>
        <dbReference type="Google" id="ProtNLM"/>
    </source>
</evidence>
<feature type="compositionally biased region" description="Polar residues" evidence="4">
    <location>
        <begin position="396"/>
        <end position="405"/>
    </location>
</feature>
<feature type="region of interest" description="Disordered" evidence="4">
    <location>
        <begin position="312"/>
        <end position="349"/>
    </location>
</feature>
<dbReference type="Pfam" id="PF03514">
    <property type="entry name" value="GRAS"/>
    <property type="match status" value="1"/>
</dbReference>
<feature type="compositionally biased region" description="Low complexity" evidence="4">
    <location>
        <begin position="186"/>
        <end position="201"/>
    </location>
</feature>
<gene>
    <name evidence="5" type="ORF">ILEXP_LOCUS9672</name>
</gene>
<organism evidence="5 6">
    <name type="scientific">Ilex paraguariensis</name>
    <name type="common">yerba mate</name>
    <dbReference type="NCBI Taxonomy" id="185542"/>
    <lineage>
        <taxon>Eukaryota</taxon>
        <taxon>Viridiplantae</taxon>
        <taxon>Streptophyta</taxon>
        <taxon>Embryophyta</taxon>
        <taxon>Tracheophyta</taxon>
        <taxon>Spermatophyta</taxon>
        <taxon>Magnoliopsida</taxon>
        <taxon>eudicotyledons</taxon>
        <taxon>Gunneridae</taxon>
        <taxon>Pentapetalae</taxon>
        <taxon>asterids</taxon>
        <taxon>campanulids</taxon>
        <taxon>Aquifoliales</taxon>
        <taxon>Aquifoliaceae</taxon>
        <taxon>Ilex</taxon>
    </lineage>
</organism>
<feature type="region of interest" description="VHIID" evidence="3">
    <location>
        <begin position="503"/>
        <end position="568"/>
    </location>
</feature>
<dbReference type="InterPro" id="IPR005202">
    <property type="entry name" value="TF_GRAS"/>
</dbReference>
<protein>
    <recommendedName>
        <fullName evidence="7">Scarecrow-like protein 14</fullName>
    </recommendedName>
</protein>
<dbReference type="PROSITE" id="PS50985">
    <property type="entry name" value="GRAS"/>
    <property type="match status" value="1"/>
</dbReference>
<dbReference type="PANTHER" id="PTHR31636">
    <property type="entry name" value="OSJNBA0084A10.13 PROTEIN-RELATED"/>
    <property type="match status" value="1"/>
</dbReference>
<reference evidence="5 6" key="1">
    <citation type="submission" date="2024-02" db="EMBL/GenBank/DDBJ databases">
        <authorList>
            <person name="Vignale AGUSTIN F."/>
            <person name="Sosa J E."/>
            <person name="Modenutti C."/>
        </authorList>
    </citation>
    <scope>NUCLEOTIDE SEQUENCE [LARGE SCALE GENOMIC DNA]</scope>
</reference>
<evidence type="ECO:0000256" key="2">
    <source>
        <dbReference type="ARBA" id="ARBA00023163"/>
    </source>
</evidence>
<dbReference type="Proteomes" id="UP001642360">
    <property type="component" value="Unassembled WGS sequence"/>
</dbReference>
<feature type="compositionally biased region" description="Basic and acidic residues" evidence="4">
    <location>
        <begin position="312"/>
        <end position="324"/>
    </location>
</feature>
<evidence type="ECO:0000256" key="1">
    <source>
        <dbReference type="ARBA" id="ARBA00023015"/>
    </source>
</evidence>
<feature type="region of interest" description="Disordered" evidence="4">
    <location>
        <begin position="166"/>
        <end position="205"/>
    </location>
</feature>
<feature type="region of interest" description="Disordered" evidence="4">
    <location>
        <begin position="378"/>
        <end position="416"/>
    </location>
</feature>
<evidence type="ECO:0000313" key="6">
    <source>
        <dbReference type="Proteomes" id="UP001642360"/>
    </source>
</evidence>